<gene>
    <name evidence="1" type="ORF">L3X38_016541</name>
</gene>
<dbReference type="AlphaFoldDB" id="A0AAD4W7F3"/>
<protein>
    <submittedName>
        <fullName evidence="1">Uncharacterized protein</fullName>
    </submittedName>
</protein>
<sequence length="195" mass="21075">MKTKRSGGGGEVTVGQVSLLSYAWEASMEGRDLGLREVQSQATKARPGRKTQIDTKGLFLCPPTPSPAKATARANKIHAAMSFNAAAAMAVSPTRVVKSLSSAKMQTRTGKAVMERDTPMNTRNWENPALSASSMVFRRSKATPMPQMKGTDMPAMAMLTAIRHYDVGSSLSRALCLRGTRKTEDQYGFEDWGAS</sequence>
<name>A0AAD4W7F3_PRUDU</name>
<organism evidence="1 2">
    <name type="scientific">Prunus dulcis</name>
    <name type="common">Almond</name>
    <name type="synonym">Amygdalus dulcis</name>
    <dbReference type="NCBI Taxonomy" id="3755"/>
    <lineage>
        <taxon>Eukaryota</taxon>
        <taxon>Viridiplantae</taxon>
        <taxon>Streptophyta</taxon>
        <taxon>Embryophyta</taxon>
        <taxon>Tracheophyta</taxon>
        <taxon>Spermatophyta</taxon>
        <taxon>Magnoliopsida</taxon>
        <taxon>eudicotyledons</taxon>
        <taxon>Gunneridae</taxon>
        <taxon>Pentapetalae</taxon>
        <taxon>rosids</taxon>
        <taxon>fabids</taxon>
        <taxon>Rosales</taxon>
        <taxon>Rosaceae</taxon>
        <taxon>Amygdaloideae</taxon>
        <taxon>Amygdaleae</taxon>
        <taxon>Prunus</taxon>
    </lineage>
</organism>
<keyword evidence="2" id="KW-1185">Reference proteome</keyword>
<comment type="caution">
    <text evidence="1">The sequence shown here is derived from an EMBL/GenBank/DDBJ whole genome shotgun (WGS) entry which is preliminary data.</text>
</comment>
<evidence type="ECO:0000313" key="2">
    <source>
        <dbReference type="Proteomes" id="UP001054821"/>
    </source>
</evidence>
<dbReference type="Proteomes" id="UP001054821">
    <property type="component" value="Chromosome 3"/>
</dbReference>
<dbReference type="EMBL" id="JAJFAZ020000003">
    <property type="protein sequence ID" value="KAI5337272.1"/>
    <property type="molecule type" value="Genomic_DNA"/>
</dbReference>
<evidence type="ECO:0000313" key="1">
    <source>
        <dbReference type="EMBL" id="KAI5337272.1"/>
    </source>
</evidence>
<reference evidence="1 2" key="1">
    <citation type="journal article" date="2022" name="G3 (Bethesda)">
        <title>Whole-genome sequence and methylome profiling of the almond [Prunus dulcis (Mill.) D.A. Webb] cultivar 'Nonpareil'.</title>
        <authorList>
            <person name="D'Amico-Willman K.M."/>
            <person name="Ouma W.Z."/>
            <person name="Meulia T."/>
            <person name="Sideli G.M."/>
            <person name="Gradziel T.M."/>
            <person name="Fresnedo-Ramirez J."/>
        </authorList>
    </citation>
    <scope>NUCLEOTIDE SEQUENCE [LARGE SCALE GENOMIC DNA]</scope>
    <source>
        <strain evidence="1">Clone GOH B32 T37-40</strain>
    </source>
</reference>
<accession>A0AAD4W7F3</accession>
<proteinExistence type="predicted"/>